<comment type="similarity">
    <text evidence="1">Belongs to the methyltransferase superfamily. LaeA methyltransferase family.</text>
</comment>
<dbReference type="GO" id="GO:0008168">
    <property type="term" value="F:methyltransferase activity"/>
    <property type="evidence" value="ECO:0007669"/>
    <property type="project" value="UniProtKB-KW"/>
</dbReference>
<dbReference type="Pfam" id="PF13649">
    <property type="entry name" value="Methyltransf_25"/>
    <property type="match status" value="1"/>
</dbReference>
<protein>
    <submittedName>
        <fullName evidence="3">S-adenosyl-L-methionine-dependent methyltransferase</fullName>
    </submittedName>
</protein>
<dbReference type="CDD" id="cd02440">
    <property type="entry name" value="AdoMet_MTases"/>
    <property type="match status" value="1"/>
</dbReference>
<keyword evidence="4" id="KW-1185">Reference proteome</keyword>
<dbReference type="InterPro" id="IPR029063">
    <property type="entry name" value="SAM-dependent_MTases_sf"/>
</dbReference>
<proteinExistence type="inferred from homology"/>
<dbReference type="Gene3D" id="3.40.50.150">
    <property type="entry name" value="Vaccinia Virus protein VP39"/>
    <property type="match status" value="1"/>
</dbReference>
<name>A0AAD8UA85_GLOAC</name>
<dbReference type="PANTHER" id="PTHR43591">
    <property type="entry name" value="METHYLTRANSFERASE"/>
    <property type="match status" value="1"/>
</dbReference>
<keyword evidence="3" id="KW-0489">Methyltransferase</keyword>
<sequence length="329" mass="35991">MASYTHSSQGTPGQSKLFLNPAALSPAGDRANHTTFWRNPKVGNIYRNTEYITAPITQPLLDYCGLTKSKIASLDEPIEVLDMCCGAGVVSARIHEMLKATGKGGKGLVRLTCSDSSGGQIEHVRGRVKKDGWMDTTVVQADVARLPFESNSFDFIVVGMALMVVAEPYAGLAAELYRVLKPGGRIASSTWATEGWVCDTRDAVANFGIPGQQPVPWPQKSCHLTGLWSPGAWDDPYFAAAMYNASGLTEIKSEIVAKPITFRDPEQFCTIFQALLTGTVERYWSEEQKEKLRHKLKPVIVEYLGKKYGGEPFEIERSIVLVGGTKAKV</sequence>
<dbReference type="InterPro" id="IPR041698">
    <property type="entry name" value="Methyltransf_25"/>
</dbReference>
<keyword evidence="3" id="KW-0808">Transferase</keyword>
<dbReference type="SUPFAM" id="SSF53335">
    <property type="entry name" value="S-adenosyl-L-methionine-dependent methyltransferases"/>
    <property type="match status" value="1"/>
</dbReference>
<accession>A0AAD8UA85</accession>
<organism evidence="3 4">
    <name type="scientific">Glomerella acutata</name>
    <name type="common">Colletotrichum acutatum</name>
    <dbReference type="NCBI Taxonomy" id="27357"/>
    <lineage>
        <taxon>Eukaryota</taxon>
        <taxon>Fungi</taxon>
        <taxon>Dikarya</taxon>
        <taxon>Ascomycota</taxon>
        <taxon>Pezizomycotina</taxon>
        <taxon>Sordariomycetes</taxon>
        <taxon>Hypocreomycetidae</taxon>
        <taxon>Glomerellales</taxon>
        <taxon>Glomerellaceae</taxon>
        <taxon>Colletotrichum</taxon>
        <taxon>Colletotrichum acutatum species complex</taxon>
    </lineage>
</organism>
<dbReference type="GeneID" id="85390549"/>
<dbReference type="GO" id="GO:0032259">
    <property type="term" value="P:methylation"/>
    <property type="evidence" value="ECO:0007669"/>
    <property type="project" value="UniProtKB-KW"/>
</dbReference>
<comment type="caution">
    <text evidence="3">The sequence shown here is derived from an EMBL/GenBank/DDBJ whole genome shotgun (WGS) entry which is preliminary data.</text>
</comment>
<feature type="domain" description="Methyltransferase" evidence="2">
    <location>
        <begin position="80"/>
        <end position="184"/>
    </location>
</feature>
<gene>
    <name evidence="3" type="ORF">BDZ83DRAFT_593674</name>
</gene>
<evidence type="ECO:0000259" key="2">
    <source>
        <dbReference type="Pfam" id="PF13649"/>
    </source>
</evidence>
<evidence type="ECO:0000256" key="1">
    <source>
        <dbReference type="ARBA" id="ARBA00038158"/>
    </source>
</evidence>
<dbReference type="Proteomes" id="UP001244207">
    <property type="component" value="Unassembled WGS sequence"/>
</dbReference>
<reference evidence="3" key="1">
    <citation type="submission" date="2021-12" db="EMBL/GenBank/DDBJ databases">
        <title>Comparative genomics, transcriptomics and evolutionary studies reveal genomic signatures of adaptation to plant cell wall in hemibiotrophic fungi.</title>
        <authorList>
            <consortium name="DOE Joint Genome Institute"/>
            <person name="Baroncelli R."/>
            <person name="Diaz J.F."/>
            <person name="Benocci T."/>
            <person name="Peng M."/>
            <person name="Battaglia E."/>
            <person name="Haridas S."/>
            <person name="Andreopoulos W."/>
            <person name="Labutti K."/>
            <person name="Pangilinan J."/>
            <person name="Floch G.L."/>
            <person name="Makela M.R."/>
            <person name="Henrissat B."/>
            <person name="Grigoriev I.V."/>
            <person name="Crouch J.A."/>
            <person name="De Vries R.P."/>
            <person name="Sukno S.A."/>
            <person name="Thon M.R."/>
        </authorList>
    </citation>
    <scope>NUCLEOTIDE SEQUENCE</scope>
    <source>
        <strain evidence="3">CBS 112980</strain>
    </source>
</reference>
<evidence type="ECO:0000313" key="4">
    <source>
        <dbReference type="Proteomes" id="UP001244207"/>
    </source>
</evidence>
<dbReference type="AlphaFoldDB" id="A0AAD8UA85"/>
<dbReference type="EMBL" id="JAHMHS010000223">
    <property type="protein sequence ID" value="KAK1706621.1"/>
    <property type="molecule type" value="Genomic_DNA"/>
</dbReference>
<dbReference type="RefSeq" id="XP_060357876.1">
    <property type="nucleotide sequence ID" value="XM_060506650.1"/>
</dbReference>
<evidence type="ECO:0000313" key="3">
    <source>
        <dbReference type="EMBL" id="KAK1706621.1"/>
    </source>
</evidence>